<keyword evidence="1" id="KW-1133">Transmembrane helix</keyword>
<organism evidence="2 3">
    <name type="scientific">Microdochium bolleyi</name>
    <dbReference type="NCBI Taxonomy" id="196109"/>
    <lineage>
        <taxon>Eukaryota</taxon>
        <taxon>Fungi</taxon>
        <taxon>Dikarya</taxon>
        <taxon>Ascomycota</taxon>
        <taxon>Pezizomycotina</taxon>
        <taxon>Sordariomycetes</taxon>
        <taxon>Xylariomycetidae</taxon>
        <taxon>Xylariales</taxon>
        <taxon>Microdochiaceae</taxon>
        <taxon>Microdochium</taxon>
    </lineage>
</organism>
<dbReference type="Pfam" id="PF11913">
    <property type="entry name" value="DUF3431"/>
    <property type="match status" value="1"/>
</dbReference>
<gene>
    <name evidence="2" type="ORF">Micbo1qcDRAFT_196921</name>
</gene>
<accession>A0A136IVF9</accession>
<evidence type="ECO:0000256" key="1">
    <source>
        <dbReference type="SAM" id="Phobius"/>
    </source>
</evidence>
<evidence type="ECO:0000313" key="3">
    <source>
        <dbReference type="Proteomes" id="UP000070501"/>
    </source>
</evidence>
<keyword evidence="1" id="KW-0472">Membrane</keyword>
<dbReference type="InParanoid" id="A0A136IVF9"/>
<protein>
    <submittedName>
        <fullName evidence="2">Uncharacterized protein</fullName>
    </submittedName>
</protein>
<dbReference type="EMBL" id="KQ964256">
    <property type="protein sequence ID" value="KXJ89034.1"/>
    <property type="molecule type" value="Genomic_DNA"/>
</dbReference>
<dbReference type="Proteomes" id="UP000070501">
    <property type="component" value="Unassembled WGS sequence"/>
</dbReference>
<reference evidence="3" key="1">
    <citation type="submission" date="2016-02" db="EMBL/GenBank/DDBJ databases">
        <title>Draft genome sequence of Microdochium bolleyi, a fungal endophyte of beachgrass.</title>
        <authorList>
            <consortium name="DOE Joint Genome Institute"/>
            <person name="David A.S."/>
            <person name="May G."/>
            <person name="Haridas S."/>
            <person name="Lim J."/>
            <person name="Wang M."/>
            <person name="Labutti K."/>
            <person name="Lipzen A."/>
            <person name="Barry K."/>
            <person name="Grigoriev I.V."/>
        </authorList>
    </citation>
    <scope>NUCLEOTIDE SEQUENCE [LARGE SCALE GENOMIC DNA]</scope>
    <source>
        <strain evidence="3">J235TASD1</strain>
    </source>
</reference>
<name>A0A136IVF9_9PEZI</name>
<dbReference type="PANTHER" id="PTHR37490">
    <property type="entry name" value="EXPRESSED PROTEIN"/>
    <property type="match status" value="1"/>
</dbReference>
<dbReference type="AlphaFoldDB" id="A0A136IVF9"/>
<keyword evidence="1" id="KW-0812">Transmembrane</keyword>
<keyword evidence="3" id="KW-1185">Reference proteome</keyword>
<dbReference type="OrthoDB" id="426718at2759"/>
<dbReference type="InterPro" id="IPR021838">
    <property type="entry name" value="DUF3431"/>
</dbReference>
<proteinExistence type="predicted"/>
<dbReference type="STRING" id="196109.A0A136IVF9"/>
<evidence type="ECO:0000313" key="2">
    <source>
        <dbReference type="EMBL" id="KXJ89034.1"/>
    </source>
</evidence>
<sequence>MLVRRRGKLRMYALYIVLAIVSIYVYITVPGSNGWLNSWQTMDSAQYVKDALHDKVYGPPRPPQQWDGTVGDKVIVMVHLPSEDVSWVARELPDWQRAIYPVPPNTVAKAIPAPADKPPADLQLPINKGHEAMAYITYLIDFYHHLPSIVLFLHAHEDGYHRAWHVDARLHSNVVATRELRLDTVKERGYVNMRCNPRSNCLHTPRPDNFHLTPNTEEVWRQFWANTSTPVPKINELMLQRENVDDADPYGVPDLATHPFPPIADPSGGQFAVTREAILSRPREDYIALRDWLFATDLHDEESGRVFEFNWHILFGMPGVLCYERSQCECDVFGRCHK</sequence>
<dbReference type="PANTHER" id="PTHR37490:SF2">
    <property type="match status" value="1"/>
</dbReference>
<feature type="transmembrane region" description="Helical" evidence="1">
    <location>
        <begin position="12"/>
        <end position="29"/>
    </location>
</feature>